<feature type="site" description="Important for beta-aspartyl-AMP intermediate formation" evidence="7">
    <location>
        <position position="371"/>
    </location>
</feature>
<dbReference type="Proteomes" id="UP000315252">
    <property type="component" value="Unassembled WGS sequence"/>
</dbReference>
<evidence type="ECO:0000256" key="1">
    <source>
        <dbReference type="ARBA" id="ARBA00005187"/>
    </source>
</evidence>
<dbReference type="InterPro" id="IPR017932">
    <property type="entry name" value="GATase_2_dom"/>
</dbReference>
<evidence type="ECO:0000313" key="11">
    <source>
        <dbReference type="Proteomes" id="UP000315252"/>
    </source>
</evidence>
<comment type="similarity">
    <text evidence="2">Belongs to the asparagine synthetase family.</text>
</comment>
<comment type="caution">
    <text evidence="10">The sequence shown here is derived from an EMBL/GenBank/DDBJ whole genome shotgun (WGS) entry which is preliminary data.</text>
</comment>
<dbReference type="InterPro" id="IPR006426">
    <property type="entry name" value="Asn_synth_AEB"/>
</dbReference>
<dbReference type="EC" id="6.3.5.4" evidence="3"/>
<reference evidence="10 11" key="1">
    <citation type="submission" date="2019-06" db="EMBL/GenBank/DDBJ databases">
        <title>Whole genome sequence for Rhodospirillaceae sp. R148.</title>
        <authorList>
            <person name="Wang G."/>
        </authorList>
    </citation>
    <scope>NUCLEOTIDE SEQUENCE [LARGE SCALE GENOMIC DNA]</scope>
    <source>
        <strain evidence="10 11">R148</strain>
    </source>
</reference>
<organism evidence="10 11">
    <name type="scientific">Denitrobaculum tricleocarpae</name>
    <dbReference type="NCBI Taxonomy" id="2591009"/>
    <lineage>
        <taxon>Bacteria</taxon>
        <taxon>Pseudomonadati</taxon>
        <taxon>Pseudomonadota</taxon>
        <taxon>Alphaproteobacteria</taxon>
        <taxon>Rhodospirillales</taxon>
        <taxon>Rhodospirillaceae</taxon>
        <taxon>Denitrobaculum</taxon>
    </lineage>
</organism>
<dbReference type="OrthoDB" id="9763290at2"/>
<dbReference type="SUPFAM" id="SSF52402">
    <property type="entry name" value="Adenine nucleotide alpha hydrolases-like"/>
    <property type="match status" value="1"/>
</dbReference>
<comment type="pathway">
    <text evidence="1">Amino-acid biosynthesis; L-asparagine biosynthesis; L-asparagine from L-aspartate (L-Gln route): step 1/1.</text>
</comment>
<evidence type="ECO:0000256" key="2">
    <source>
        <dbReference type="ARBA" id="ARBA00005752"/>
    </source>
</evidence>
<accession>A0A545TGA0</accession>
<dbReference type="InterPro" id="IPR029055">
    <property type="entry name" value="Ntn_hydrolases_N"/>
</dbReference>
<dbReference type="Gene3D" id="3.60.20.10">
    <property type="entry name" value="Glutamine Phosphoribosylpyrophosphate, subunit 1, domain 1"/>
    <property type="match status" value="1"/>
</dbReference>
<keyword evidence="11" id="KW-1185">Reference proteome</keyword>
<dbReference type="InterPro" id="IPR051786">
    <property type="entry name" value="ASN_synthetase/amidase"/>
</dbReference>
<evidence type="ECO:0000256" key="5">
    <source>
        <dbReference type="ARBA" id="ARBA00022840"/>
    </source>
</evidence>
<evidence type="ECO:0000259" key="9">
    <source>
        <dbReference type="Pfam" id="PF13537"/>
    </source>
</evidence>
<dbReference type="AlphaFoldDB" id="A0A545TGA0"/>
<name>A0A545TGA0_9PROT</name>
<dbReference type="GO" id="GO:0006529">
    <property type="term" value="P:asparagine biosynthetic process"/>
    <property type="evidence" value="ECO:0007669"/>
    <property type="project" value="InterPro"/>
</dbReference>
<keyword evidence="4" id="KW-0547">Nucleotide-binding</keyword>
<evidence type="ECO:0000256" key="6">
    <source>
        <dbReference type="ARBA" id="ARBA00048741"/>
    </source>
</evidence>
<dbReference type="Pfam" id="PF00733">
    <property type="entry name" value="Asn_synthase"/>
    <property type="match status" value="1"/>
</dbReference>
<feature type="domain" description="Glutamine amidotransferase type-2" evidence="9">
    <location>
        <begin position="103"/>
        <end position="172"/>
    </location>
</feature>
<feature type="domain" description="Asparagine synthetase" evidence="8">
    <location>
        <begin position="248"/>
        <end position="630"/>
    </location>
</feature>
<dbReference type="CDD" id="cd01991">
    <property type="entry name" value="Asn_synthase_B_C"/>
    <property type="match status" value="1"/>
</dbReference>
<evidence type="ECO:0000259" key="8">
    <source>
        <dbReference type="Pfam" id="PF00733"/>
    </source>
</evidence>
<dbReference type="EMBL" id="VHSH01000008">
    <property type="protein sequence ID" value="TQV76264.1"/>
    <property type="molecule type" value="Genomic_DNA"/>
</dbReference>
<dbReference type="Gene3D" id="3.40.50.620">
    <property type="entry name" value="HUPs"/>
    <property type="match status" value="1"/>
</dbReference>
<keyword evidence="5" id="KW-0067">ATP-binding</keyword>
<dbReference type="GO" id="GO:0005829">
    <property type="term" value="C:cytosol"/>
    <property type="evidence" value="ECO:0007669"/>
    <property type="project" value="TreeGrafter"/>
</dbReference>
<proteinExistence type="inferred from homology"/>
<dbReference type="PANTHER" id="PTHR43284:SF1">
    <property type="entry name" value="ASPARAGINE SYNTHETASE"/>
    <property type="match status" value="1"/>
</dbReference>
<dbReference type="GO" id="GO:0004066">
    <property type="term" value="F:asparagine synthase (glutamine-hydrolyzing) activity"/>
    <property type="evidence" value="ECO:0007669"/>
    <property type="project" value="UniProtKB-EC"/>
</dbReference>
<dbReference type="SUPFAM" id="SSF56235">
    <property type="entry name" value="N-terminal nucleophile aminohydrolases (Ntn hydrolases)"/>
    <property type="match status" value="1"/>
</dbReference>
<dbReference type="PIRSF" id="PIRSF001589">
    <property type="entry name" value="Asn_synthetase_glu-h"/>
    <property type="match status" value="1"/>
</dbReference>
<gene>
    <name evidence="10" type="ORF">FKG95_21775</name>
</gene>
<evidence type="ECO:0000256" key="4">
    <source>
        <dbReference type="ARBA" id="ARBA00022741"/>
    </source>
</evidence>
<dbReference type="RefSeq" id="WP_142898527.1">
    <property type="nucleotide sequence ID" value="NZ_ML660059.1"/>
</dbReference>
<dbReference type="InterPro" id="IPR001962">
    <property type="entry name" value="Asn_synthase"/>
</dbReference>
<evidence type="ECO:0000313" key="10">
    <source>
        <dbReference type="EMBL" id="TQV76264.1"/>
    </source>
</evidence>
<comment type="catalytic activity">
    <reaction evidence="6">
        <text>L-aspartate + L-glutamine + ATP + H2O = L-asparagine + L-glutamate + AMP + diphosphate + H(+)</text>
        <dbReference type="Rhea" id="RHEA:12228"/>
        <dbReference type="ChEBI" id="CHEBI:15377"/>
        <dbReference type="ChEBI" id="CHEBI:15378"/>
        <dbReference type="ChEBI" id="CHEBI:29985"/>
        <dbReference type="ChEBI" id="CHEBI:29991"/>
        <dbReference type="ChEBI" id="CHEBI:30616"/>
        <dbReference type="ChEBI" id="CHEBI:33019"/>
        <dbReference type="ChEBI" id="CHEBI:58048"/>
        <dbReference type="ChEBI" id="CHEBI:58359"/>
        <dbReference type="ChEBI" id="CHEBI:456215"/>
        <dbReference type="EC" id="6.3.5.4"/>
    </reaction>
</comment>
<evidence type="ECO:0000256" key="7">
    <source>
        <dbReference type="PIRSR" id="PIRSR001589-3"/>
    </source>
</evidence>
<evidence type="ECO:0000256" key="3">
    <source>
        <dbReference type="ARBA" id="ARBA00012737"/>
    </source>
</evidence>
<protein>
    <recommendedName>
        <fullName evidence="3">asparagine synthase (glutamine-hydrolyzing)</fullName>
        <ecNumber evidence="3">6.3.5.4</ecNumber>
    </recommendedName>
</protein>
<dbReference type="InterPro" id="IPR014729">
    <property type="entry name" value="Rossmann-like_a/b/a_fold"/>
</dbReference>
<dbReference type="Pfam" id="PF13537">
    <property type="entry name" value="GATase_7"/>
    <property type="match status" value="1"/>
</dbReference>
<sequence>MRRKTGAPDMDERSTPGMSGLCGWLGSAVGEGDAKGVLTAMTDGLYDFPGSQTQADYGAGYGLSAKGNRACISVFDDGSIAAAIEGYPRWLDAELGALADREGNAAALAAAYKRLGRDALQQVMGGWALAIIDKERQTALIAIDRLGIRPLCFARPGSGRGVVFGTTTDSIMAHPEITGSLSHQAIFDYMFFTRSPAPGTIFQEVTKLLPGQCLWYENGEAKTSTYWRVDYSDDHRSQDELSEELMAVMRRAMARATTGRDFETTGSFLSGGIDSSTVTGLLAEQSGRTSKSFGVGFDSVEHNEMGYARITAKHYGVEHLEYYVTPADIVDFIPKIADIYDEPYGNSSAVAAYYCAKMARGHGIGLLLAGDGGDELFAGNERYADQKIFEAYGYIPRWLRSGVLEPILMNLPGGDRVMPLRKARSYIRRAKVPLPDRLESYNYYNEVALTDCFMPAVADNIDQQNPYHLLRMHYDDSGAASSLDSMLYLDVRTTLADDDLRKVEQTTALAGIAVRYPLLDEEVLSFSAKIPPAMKLEGRKLRSFFKYAVRNFLPPETLTKSKHGFGLPFGLWLKTDPGMQALAYDNLASLKKRDIFQPAFLDSAIETHRSGHSSFHGELIWVLMLLELWFQKHQDRSRVASAA</sequence>
<dbReference type="GO" id="GO:0005524">
    <property type="term" value="F:ATP binding"/>
    <property type="evidence" value="ECO:0007669"/>
    <property type="project" value="UniProtKB-KW"/>
</dbReference>
<dbReference type="PANTHER" id="PTHR43284">
    <property type="entry name" value="ASPARAGINE SYNTHETASE (GLUTAMINE-HYDROLYZING)"/>
    <property type="match status" value="1"/>
</dbReference>